<keyword evidence="2" id="KW-1185">Reference proteome</keyword>
<comment type="caution">
    <text evidence="1">The sequence shown here is derived from an EMBL/GenBank/DDBJ whole genome shotgun (WGS) entry which is preliminary data.</text>
</comment>
<gene>
    <name evidence="1" type="ORF">ACFO6Q_16195</name>
</gene>
<dbReference type="RefSeq" id="WP_380022134.1">
    <property type="nucleotide sequence ID" value="NZ_JBHSHD010000010.1"/>
</dbReference>
<keyword evidence="1" id="KW-0378">Hydrolase</keyword>
<dbReference type="Pfam" id="PF02585">
    <property type="entry name" value="PIG-L"/>
    <property type="match status" value="1"/>
</dbReference>
<reference evidence="2" key="1">
    <citation type="journal article" date="2019" name="Int. J. Syst. Evol. Microbiol.">
        <title>The Global Catalogue of Microorganisms (GCM) 10K type strain sequencing project: providing services to taxonomists for standard genome sequencing and annotation.</title>
        <authorList>
            <consortium name="The Broad Institute Genomics Platform"/>
            <consortium name="The Broad Institute Genome Sequencing Center for Infectious Disease"/>
            <person name="Wu L."/>
            <person name="Ma J."/>
        </authorList>
    </citation>
    <scope>NUCLEOTIDE SEQUENCE [LARGE SCALE GENOMIC DNA]</scope>
    <source>
        <strain evidence="2">CCUG 30340</strain>
    </source>
</reference>
<dbReference type="PANTHER" id="PTHR12993">
    <property type="entry name" value="N-ACETYLGLUCOSAMINYL-PHOSPHATIDYLINOSITOL DE-N-ACETYLASE-RELATED"/>
    <property type="match status" value="1"/>
</dbReference>
<protein>
    <submittedName>
        <fullName evidence="1">PIG-L deacetylase family protein</fullName>
        <ecNumber evidence="1">3.5.1.-</ecNumber>
    </submittedName>
</protein>
<dbReference type="EC" id="3.5.1.-" evidence="1"/>
<accession>A0ABV9QWY5</accession>
<evidence type="ECO:0000313" key="2">
    <source>
        <dbReference type="Proteomes" id="UP001595886"/>
    </source>
</evidence>
<sequence>MSGALQLSSADRVLVLAPHPDDETLAAGDLIRAALAAGSALRVAFATDGDNNPWPQRWLERRWKIGVRERARWGTRRRGEARAALERLGVPKSVTPARFFGWPDQGLTALLMRDDRAVEALAQEIAQFAPTHLVLPNLADRHPDHSALRVLAELALLRSGHRCLCLGYVVHGEKPSGDGRLLEVPAADAQAKREAMHAHASQIALSRKRLLALAALPNRFELADEAAPPDATRPLYLPRAGSLRPHDLLLVVAWREEIARVRLPLPRSAGEQVATDACGREYRIDVGARELCLRLPAFDSPPAAIYAKVHRCDPRLLIFDREPWRRAADASHARSAALTGSAQSGYI</sequence>
<dbReference type="InterPro" id="IPR003737">
    <property type="entry name" value="GlcNAc_PI_deacetylase-related"/>
</dbReference>
<dbReference type="EMBL" id="JBHSHD010000010">
    <property type="protein sequence ID" value="MFC4821868.1"/>
    <property type="molecule type" value="Genomic_DNA"/>
</dbReference>
<dbReference type="PANTHER" id="PTHR12993:SF29">
    <property type="entry name" value="BLR3841 PROTEIN"/>
    <property type="match status" value="1"/>
</dbReference>
<evidence type="ECO:0000313" key="1">
    <source>
        <dbReference type="EMBL" id="MFC4821868.1"/>
    </source>
</evidence>
<organism evidence="1 2">
    <name type="scientific">Dokdonella ginsengisoli</name>
    <dbReference type="NCBI Taxonomy" id="363846"/>
    <lineage>
        <taxon>Bacteria</taxon>
        <taxon>Pseudomonadati</taxon>
        <taxon>Pseudomonadota</taxon>
        <taxon>Gammaproteobacteria</taxon>
        <taxon>Lysobacterales</taxon>
        <taxon>Rhodanobacteraceae</taxon>
        <taxon>Dokdonella</taxon>
    </lineage>
</organism>
<name>A0ABV9QWY5_9GAMM</name>
<dbReference type="SUPFAM" id="SSF102588">
    <property type="entry name" value="LmbE-like"/>
    <property type="match status" value="1"/>
</dbReference>
<dbReference type="Gene3D" id="3.40.50.10320">
    <property type="entry name" value="LmbE-like"/>
    <property type="match status" value="1"/>
</dbReference>
<dbReference type="GO" id="GO:0016787">
    <property type="term" value="F:hydrolase activity"/>
    <property type="evidence" value="ECO:0007669"/>
    <property type="project" value="UniProtKB-KW"/>
</dbReference>
<dbReference type="Proteomes" id="UP001595886">
    <property type="component" value="Unassembled WGS sequence"/>
</dbReference>
<proteinExistence type="predicted"/>
<dbReference type="InterPro" id="IPR024078">
    <property type="entry name" value="LmbE-like_dom_sf"/>
</dbReference>